<evidence type="ECO:0000259" key="5">
    <source>
        <dbReference type="PROSITE" id="PS51767"/>
    </source>
</evidence>
<dbReference type="SUPFAM" id="SSF50630">
    <property type="entry name" value="Acid proteases"/>
    <property type="match status" value="1"/>
</dbReference>
<dbReference type="Proteomes" id="UP001556367">
    <property type="component" value="Unassembled WGS sequence"/>
</dbReference>
<keyword evidence="7" id="KW-1185">Reference proteome</keyword>
<organism evidence="6 7">
    <name type="scientific">Hohenbuehelia grisea</name>
    <dbReference type="NCBI Taxonomy" id="104357"/>
    <lineage>
        <taxon>Eukaryota</taxon>
        <taxon>Fungi</taxon>
        <taxon>Dikarya</taxon>
        <taxon>Basidiomycota</taxon>
        <taxon>Agaricomycotina</taxon>
        <taxon>Agaricomycetes</taxon>
        <taxon>Agaricomycetidae</taxon>
        <taxon>Agaricales</taxon>
        <taxon>Pleurotineae</taxon>
        <taxon>Pleurotaceae</taxon>
        <taxon>Hohenbuehelia</taxon>
    </lineage>
</organism>
<evidence type="ECO:0000256" key="2">
    <source>
        <dbReference type="ARBA" id="ARBA00022750"/>
    </source>
</evidence>
<dbReference type="InterPro" id="IPR001969">
    <property type="entry name" value="Aspartic_peptidase_AS"/>
</dbReference>
<evidence type="ECO:0000256" key="3">
    <source>
        <dbReference type="RuleBase" id="RU000454"/>
    </source>
</evidence>
<dbReference type="PROSITE" id="PS00141">
    <property type="entry name" value="ASP_PROTEASE"/>
    <property type="match status" value="1"/>
</dbReference>
<keyword evidence="4" id="KW-0732">Signal</keyword>
<dbReference type="PRINTS" id="PR00792">
    <property type="entry name" value="PEPSIN"/>
</dbReference>
<proteinExistence type="inferred from homology"/>
<protein>
    <recommendedName>
        <fullName evidence="5">Peptidase A1 domain-containing protein</fullName>
    </recommendedName>
</protein>
<evidence type="ECO:0000313" key="7">
    <source>
        <dbReference type="Proteomes" id="UP001556367"/>
    </source>
</evidence>
<dbReference type="PANTHER" id="PTHR47966:SF51">
    <property type="entry name" value="BETA-SITE APP-CLEAVING ENZYME, ISOFORM A-RELATED"/>
    <property type="match status" value="1"/>
</dbReference>
<dbReference type="PANTHER" id="PTHR47966">
    <property type="entry name" value="BETA-SITE APP-CLEAVING ENZYME, ISOFORM A-RELATED"/>
    <property type="match status" value="1"/>
</dbReference>
<keyword evidence="3" id="KW-0378">Hydrolase</keyword>
<dbReference type="PROSITE" id="PS51767">
    <property type="entry name" value="PEPTIDASE_A1"/>
    <property type="match status" value="1"/>
</dbReference>
<dbReference type="InterPro" id="IPR034164">
    <property type="entry name" value="Pepsin-like_dom"/>
</dbReference>
<dbReference type="EMBL" id="JASNQZ010000011">
    <property type="protein sequence ID" value="KAL0951624.1"/>
    <property type="molecule type" value="Genomic_DNA"/>
</dbReference>
<comment type="similarity">
    <text evidence="1 3">Belongs to the peptidase A1 family.</text>
</comment>
<sequence>MFPSAALLTTVLLALSAAATPFVTIRDAPVTLPLARKLNLTGGTKNLVKAAQARAKALRALAEAKASGNAEAFHTDAVINEAVDNQAVTYVASVGVGSPATTYSLLIDTGSSNTWVGAGRAYVRTGTSTQTTNRVSVTYGSGSFSGTEFTDQVTIASGLVISKQSIGVATRSTGFGGVDGILGIGPVDLTSGTLTPATSTLIPTVTDNLFSQGTITSNEIGISFNPTNVAETVNGELTWGGTDSSKLTGAVNFTPITSTFPASEFWGINQSIRYGASTTILSSTAGIVDTGTTLVLLASGSSLLKFPPVQYLISARFIDAIAAYQRATGAVADNATGLLRLTTTQFNNLQSLFFTTNGVTYELIPDAQIWPRALNTAIGGNANSVYLIVADLGTTSGQGLDFINGFAFLERFYSVFDTTNKRVGFATTPNTRSTIN</sequence>
<dbReference type="InterPro" id="IPR033121">
    <property type="entry name" value="PEPTIDASE_A1"/>
</dbReference>
<keyword evidence="3" id="KW-0645">Protease</keyword>
<dbReference type="Gene3D" id="2.40.70.10">
    <property type="entry name" value="Acid Proteases"/>
    <property type="match status" value="2"/>
</dbReference>
<keyword evidence="2 3" id="KW-0064">Aspartyl protease</keyword>
<reference evidence="7" key="1">
    <citation type="submission" date="2024-06" db="EMBL/GenBank/DDBJ databases">
        <title>Multi-omics analyses provide insights into the biosynthesis of the anticancer antibiotic pleurotin in Hohenbuehelia grisea.</title>
        <authorList>
            <person name="Weaver J.A."/>
            <person name="Alberti F."/>
        </authorList>
    </citation>
    <scope>NUCLEOTIDE SEQUENCE [LARGE SCALE GENOMIC DNA]</scope>
    <source>
        <strain evidence="7">T-177</strain>
    </source>
</reference>
<dbReference type="Pfam" id="PF00026">
    <property type="entry name" value="Asp"/>
    <property type="match status" value="1"/>
</dbReference>
<dbReference type="InterPro" id="IPR001461">
    <property type="entry name" value="Aspartic_peptidase_A1"/>
</dbReference>
<comment type="caution">
    <text evidence="6">The sequence shown here is derived from an EMBL/GenBank/DDBJ whole genome shotgun (WGS) entry which is preliminary data.</text>
</comment>
<gene>
    <name evidence="6" type="ORF">HGRIS_008305</name>
</gene>
<evidence type="ECO:0000313" key="6">
    <source>
        <dbReference type="EMBL" id="KAL0951624.1"/>
    </source>
</evidence>
<evidence type="ECO:0000256" key="1">
    <source>
        <dbReference type="ARBA" id="ARBA00007447"/>
    </source>
</evidence>
<evidence type="ECO:0000256" key="4">
    <source>
        <dbReference type="SAM" id="SignalP"/>
    </source>
</evidence>
<feature type="domain" description="Peptidase A1" evidence="5">
    <location>
        <begin position="90"/>
        <end position="426"/>
    </location>
</feature>
<feature type="chain" id="PRO_5046420967" description="Peptidase A1 domain-containing protein" evidence="4">
    <location>
        <begin position="20"/>
        <end position="436"/>
    </location>
</feature>
<name>A0ABR3J7L0_9AGAR</name>
<dbReference type="CDD" id="cd05471">
    <property type="entry name" value="pepsin_like"/>
    <property type="match status" value="1"/>
</dbReference>
<feature type="signal peptide" evidence="4">
    <location>
        <begin position="1"/>
        <end position="19"/>
    </location>
</feature>
<accession>A0ABR3J7L0</accession>
<dbReference type="InterPro" id="IPR021109">
    <property type="entry name" value="Peptidase_aspartic_dom_sf"/>
</dbReference>